<keyword evidence="1" id="KW-0472">Membrane</keyword>
<reference evidence="2" key="1">
    <citation type="submission" date="2021-05" db="EMBL/GenBank/DDBJ databases">
        <authorList>
            <person name="Alioto T."/>
            <person name="Alioto T."/>
            <person name="Gomez Garrido J."/>
        </authorList>
    </citation>
    <scope>NUCLEOTIDE SEQUENCE</scope>
</reference>
<protein>
    <submittedName>
        <fullName evidence="2">Uncharacterized protein</fullName>
    </submittedName>
</protein>
<evidence type="ECO:0000256" key="1">
    <source>
        <dbReference type="SAM" id="Phobius"/>
    </source>
</evidence>
<proteinExistence type="predicted"/>
<feature type="transmembrane region" description="Helical" evidence="1">
    <location>
        <begin position="45"/>
        <end position="67"/>
    </location>
</feature>
<keyword evidence="1" id="KW-1133">Transmembrane helix</keyword>
<feature type="transmembrane region" description="Helical" evidence="1">
    <location>
        <begin position="114"/>
        <end position="135"/>
    </location>
</feature>
<dbReference type="EMBL" id="HBUF01175409">
    <property type="protein sequence ID" value="CAG6653897.1"/>
    <property type="molecule type" value="Transcribed_RNA"/>
</dbReference>
<organism evidence="2">
    <name type="scientific">Cacopsylla melanoneura</name>
    <dbReference type="NCBI Taxonomy" id="428564"/>
    <lineage>
        <taxon>Eukaryota</taxon>
        <taxon>Metazoa</taxon>
        <taxon>Ecdysozoa</taxon>
        <taxon>Arthropoda</taxon>
        <taxon>Hexapoda</taxon>
        <taxon>Insecta</taxon>
        <taxon>Pterygota</taxon>
        <taxon>Neoptera</taxon>
        <taxon>Paraneoptera</taxon>
        <taxon>Hemiptera</taxon>
        <taxon>Sternorrhyncha</taxon>
        <taxon>Psylloidea</taxon>
        <taxon>Psyllidae</taxon>
        <taxon>Psyllinae</taxon>
        <taxon>Cacopsylla</taxon>
    </lineage>
</organism>
<evidence type="ECO:0000313" key="2">
    <source>
        <dbReference type="EMBL" id="CAG6653897.1"/>
    </source>
</evidence>
<keyword evidence="1" id="KW-0812">Transmembrane</keyword>
<accession>A0A8D8WB91</accession>
<feature type="transmembrane region" description="Helical" evidence="1">
    <location>
        <begin position="74"/>
        <end position="94"/>
    </location>
</feature>
<feature type="transmembrane region" description="Helical" evidence="1">
    <location>
        <begin position="12"/>
        <end position="33"/>
    </location>
</feature>
<dbReference type="AlphaFoldDB" id="A0A8D8WB91"/>
<name>A0A8D8WB91_9HEMI</name>
<sequence>MLHSFEPTKFSTFCRQLFIFARIFFFRLLRTMFRFCEFSSLCGPIFLIFRFCRIAILFSTIFLFCVFRFCRFAIWFGTIFLFSVFRFCRFVIFFDRTRLSVSRFRLFPLNRQFNTFWLSWVFGIVDGPAVENLLYKSRTLECQVRIVTLGFGPYEGFSKEHHFKQLAKR</sequence>